<keyword evidence="4 9" id="KW-0479">Metal-binding</keyword>
<dbReference type="EMBL" id="CP041186">
    <property type="protein sequence ID" value="QDG49728.1"/>
    <property type="molecule type" value="Genomic_DNA"/>
</dbReference>
<evidence type="ECO:0000256" key="5">
    <source>
        <dbReference type="ARBA" id="ARBA00022833"/>
    </source>
</evidence>
<feature type="binding site" evidence="9">
    <location>
        <position position="159"/>
    </location>
    <ligand>
        <name>Zn(2+)</name>
        <dbReference type="ChEBI" id="CHEBI:29105"/>
    </ligand>
</feature>
<feature type="binding site" evidence="9">
    <location>
        <position position="39"/>
    </location>
    <ligand>
        <name>Zn(2+)</name>
        <dbReference type="ChEBI" id="CHEBI:29105"/>
    </ligand>
</feature>
<feature type="binding site" evidence="9">
    <location>
        <position position="42"/>
    </location>
    <ligand>
        <name>Zn(2+)</name>
        <dbReference type="ChEBI" id="CHEBI:29105"/>
    </ligand>
</feature>
<dbReference type="UniPathway" id="UPA00214"/>
<reference evidence="12 13" key="1">
    <citation type="submission" date="2019-06" db="EMBL/GenBank/DDBJ databases">
        <title>Persicimonas caeni gen. nov., sp. nov., a predatory bacterium isolated from solar saltern.</title>
        <authorList>
            <person name="Wang S."/>
        </authorList>
    </citation>
    <scope>NUCLEOTIDE SEQUENCE [LARGE SCALE GENOMIC DNA]</scope>
    <source>
        <strain evidence="12 13">YN101</strain>
    </source>
</reference>
<dbReference type="RefSeq" id="WP_141196225.1">
    <property type="nucleotide sequence ID" value="NZ_CP041186.1"/>
</dbReference>
<evidence type="ECO:0000256" key="8">
    <source>
        <dbReference type="PIRSR" id="PIRSR000808-1"/>
    </source>
</evidence>
<proteinExistence type="inferred from homology"/>
<accession>A0A5B8Y594</accession>
<evidence type="ECO:0000256" key="1">
    <source>
        <dbReference type="ARBA" id="ARBA00010951"/>
    </source>
</evidence>
<keyword evidence="3 12" id="KW-0548">Nucleotidyltransferase</keyword>
<dbReference type="InterPro" id="IPR036265">
    <property type="entry name" value="HIT-like_sf"/>
</dbReference>
<dbReference type="InterPro" id="IPR005849">
    <property type="entry name" value="GalP_Utransf_N"/>
</dbReference>
<evidence type="ECO:0000313" key="13">
    <source>
        <dbReference type="Proteomes" id="UP000315995"/>
    </source>
</evidence>
<dbReference type="PIRSF" id="PIRSF000808">
    <property type="entry name" value="GalT"/>
    <property type="match status" value="1"/>
</dbReference>
<dbReference type="InterPro" id="IPR053177">
    <property type="entry name" value="ADP-glucose_phosphorylase"/>
</dbReference>
<dbReference type="InterPro" id="IPR001937">
    <property type="entry name" value="GalP_UDPtransf1"/>
</dbReference>
<comment type="cofactor">
    <cofactor evidence="9">
        <name>Zn(2+)</name>
        <dbReference type="ChEBI" id="CHEBI:29105"/>
    </cofactor>
    <text evidence="9">Binds 1 zinc ion per subunit.</text>
</comment>
<feature type="binding site" evidence="9">
    <location>
        <position position="108"/>
    </location>
    <ligand>
        <name>Zn(2+)</name>
        <dbReference type="ChEBI" id="CHEBI:29105"/>
    </ligand>
</feature>
<dbReference type="SUPFAM" id="SSF54197">
    <property type="entry name" value="HIT-like"/>
    <property type="match status" value="2"/>
</dbReference>
<organism evidence="12 13">
    <name type="scientific">Persicimonas caeni</name>
    <dbReference type="NCBI Taxonomy" id="2292766"/>
    <lineage>
        <taxon>Bacteria</taxon>
        <taxon>Deltaproteobacteria</taxon>
        <taxon>Bradymonadales</taxon>
        <taxon>Bradymonadaceae</taxon>
        <taxon>Persicimonas</taxon>
    </lineage>
</organism>
<dbReference type="GO" id="GO:0008270">
    <property type="term" value="F:zinc ion binding"/>
    <property type="evidence" value="ECO:0007669"/>
    <property type="project" value="InterPro"/>
</dbReference>
<dbReference type="AlphaFoldDB" id="A0A4Y6PN42"/>
<keyword evidence="6" id="KW-0119">Carbohydrate metabolism</keyword>
<evidence type="ECO:0000313" key="12">
    <source>
        <dbReference type="EMBL" id="QDG49728.1"/>
    </source>
</evidence>
<dbReference type="OrthoDB" id="9769064at2"/>
<keyword evidence="2 12" id="KW-0808">Transferase</keyword>
<feature type="active site" description="Tele-UMP-histidine intermediate" evidence="8">
    <location>
        <position position="161"/>
    </location>
</feature>
<feature type="domain" description="Galactose-1-phosphate uridyl transferase N-terminal" evidence="10">
    <location>
        <begin position="5"/>
        <end position="171"/>
    </location>
</feature>
<evidence type="ECO:0000256" key="2">
    <source>
        <dbReference type="ARBA" id="ARBA00022679"/>
    </source>
</evidence>
<feature type="domain" description="Galactose-1-phosphate uridyl transferase C-terminal" evidence="11">
    <location>
        <begin position="182"/>
        <end position="294"/>
    </location>
</feature>
<accession>A0A4Y6PN42</accession>
<dbReference type="Proteomes" id="UP000315995">
    <property type="component" value="Chromosome"/>
</dbReference>
<evidence type="ECO:0000256" key="4">
    <source>
        <dbReference type="ARBA" id="ARBA00022723"/>
    </source>
</evidence>
<evidence type="ECO:0000256" key="3">
    <source>
        <dbReference type="ARBA" id="ARBA00022695"/>
    </source>
</evidence>
<name>A0A4Y6PN42_PERCE</name>
<dbReference type="NCBIfam" id="TIGR00209">
    <property type="entry name" value="galT_1"/>
    <property type="match status" value="1"/>
</dbReference>
<keyword evidence="13" id="KW-1185">Reference proteome</keyword>
<evidence type="ECO:0000259" key="10">
    <source>
        <dbReference type="Pfam" id="PF01087"/>
    </source>
</evidence>
<dbReference type="Gene3D" id="3.30.428.10">
    <property type="entry name" value="HIT-like"/>
    <property type="match status" value="2"/>
</dbReference>
<gene>
    <name evidence="12" type="primary">galT</name>
    <name evidence="12" type="ORF">FIV42_02940</name>
</gene>
<protein>
    <recommendedName>
        <fullName evidence="7">Galactose-1-phosphate uridylyltransferase</fullName>
        <ecNumber evidence="7">2.7.7.12</ecNumber>
    </recommendedName>
</protein>
<sequence>MPMLRKDPIAGRWVIIATERAKRPREYQVDTESLPSGFCPFCAGNEDSTPDPVAIYPKGADQDWSVRVIPNKFPALQTTGELTPHTEGVYEGLAGVGAHEVIIEAAEHVSDLAALPVDQIATVLRAWKDRINDLRNDERLECAVVFKNHGAAAGASLEHTHSQLIALPIIPKRLSEELVGSKRYYLAHDRCVYCDIVAQELDEGTRVVCSDDKVVALTPFASRFPFELWILPREHDPWYENSDDELFASVAAVLKRVLQKLNRALDSPPFNLMLHSAPFPDGDDVSHYHWHLELIPKLTKVAGFEWGTGFYINPTSPESAAEHLREIEID</sequence>
<evidence type="ECO:0000256" key="6">
    <source>
        <dbReference type="ARBA" id="ARBA00023277"/>
    </source>
</evidence>
<evidence type="ECO:0000256" key="9">
    <source>
        <dbReference type="PIRSR" id="PIRSR000808-3"/>
    </source>
</evidence>
<evidence type="ECO:0000259" key="11">
    <source>
        <dbReference type="Pfam" id="PF02744"/>
    </source>
</evidence>
<dbReference type="PANTHER" id="PTHR42763">
    <property type="entry name" value="ADP-GLUCOSE PHOSPHORYLASE"/>
    <property type="match status" value="1"/>
</dbReference>
<dbReference type="Pfam" id="PF01087">
    <property type="entry name" value="GalP_UDP_transf"/>
    <property type="match status" value="1"/>
</dbReference>
<evidence type="ECO:0000256" key="7">
    <source>
        <dbReference type="NCBIfam" id="TIGR00209"/>
    </source>
</evidence>
<comment type="similarity">
    <text evidence="1">Belongs to the galactose-1-phosphate uridylyltransferase type 1 family.</text>
</comment>
<dbReference type="GO" id="GO:0008108">
    <property type="term" value="F:UDP-glucose:hexose-1-phosphate uridylyltransferase activity"/>
    <property type="evidence" value="ECO:0007669"/>
    <property type="project" value="UniProtKB-UniRule"/>
</dbReference>
<keyword evidence="5 9" id="KW-0862">Zinc</keyword>
<dbReference type="PANTHER" id="PTHR42763:SF1">
    <property type="entry name" value="UDP-GLUCOSE--HEXOSE-1-PHOSPHATE URIDYLYLTRANSFERASE"/>
    <property type="match status" value="1"/>
</dbReference>
<dbReference type="Pfam" id="PF02744">
    <property type="entry name" value="GalP_UDP_tr_C"/>
    <property type="match status" value="1"/>
</dbReference>
<dbReference type="GO" id="GO:0006012">
    <property type="term" value="P:galactose metabolic process"/>
    <property type="evidence" value="ECO:0007669"/>
    <property type="project" value="UniProtKB-UniRule"/>
</dbReference>
<dbReference type="InterPro" id="IPR005850">
    <property type="entry name" value="GalP_Utransf_C"/>
</dbReference>
<dbReference type="EC" id="2.7.7.12" evidence="7"/>